<organism evidence="5">
    <name type="scientific">Rhodotorula toruloides</name>
    <name type="common">Yeast</name>
    <name type="synonym">Rhodosporidium toruloides</name>
    <dbReference type="NCBI Taxonomy" id="5286"/>
    <lineage>
        <taxon>Eukaryota</taxon>
        <taxon>Fungi</taxon>
        <taxon>Dikarya</taxon>
        <taxon>Basidiomycota</taxon>
        <taxon>Pucciniomycotina</taxon>
        <taxon>Microbotryomycetes</taxon>
        <taxon>Sporidiobolales</taxon>
        <taxon>Sporidiobolaceae</taxon>
        <taxon>Rhodotorula</taxon>
    </lineage>
</organism>
<dbReference type="Pfam" id="PF04082">
    <property type="entry name" value="Fungal_trans"/>
    <property type="match status" value="1"/>
</dbReference>
<dbReference type="PANTHER" id="PTHR47783:SF1">
    <property type="entry name" value="ZN(II)2CYS6 TRANSCRIPTION FACTOR (EUROFUNG)"/>
    <property type="match status" value="1"/>
</dbReference>
<protein>
    <submittedName>
        <fullName evidence="5">RHTO0S11e05336g1_1</fullName>
    </submittedName>
</protein>
<gene>
    <name evidence="5" type="ORF">RHTO0S_11e05336g</name>
</gene>
<feature type="region of interest" description="Disordered" evidence="3">
    <location>
        <begin position="1"/>
        <end position="28"/>
    </location>
</feature>
<dbReference type="SMART" id="SM00066">
    <property type="entry name" value="GAL4"/>
    <property type="match status" value="1"/>
</dbReference>
<sequence length="663" mass="71323">MAHSLSPASTDSASPPSGAPAAKVPRTKRACVRCFQAKVRCSGDQPSCVRCLQKSKVCYYDPEGNSRAKRSRRATPVDEPSAPIASTSTAVAPASGPSPTGKSEEDEDEAPVVVRQPFFRWLGLTSVMPPLQGAPFRSLSVTVQQPVTSPTNPPPVPPPPRDPAVESAEAEARVRTFYTLFESYLPYMPLSDTLEQLARGTLSEGVLVGMSALVKRVRPETPCPDPEELADRAKALVIAQLALPSLDTVYALILLAYHEHGADRDSGLWAYCGMAIRMCIDLGLHKPFETEDVAESNLRSRIFWTVTCLDRILSCGTGRATTIPLSQIEVGLPPPRLLRTSQGVDIPDPFPTLCRLLLILGNVSDAVNTTPSYATVPPRVPSAVQRQLADYQATLPPSLQFSIQTFGAYVSAGYAPVFLLLSAWHQAVHLAIHHAPLLYMQPGATMQDLTPLSGSPAVSIADMLAYSSVIADDAFLCTPVLSQPILMAGRAATLLLRTLSTTIPSTQLEPLERAVTVCQKTLERMQQRWRGLAWHVESMCKNAREVDLSGVGATIIMTDRGMFAKARLDDLARSCGWLLNELTAPASGEVFSIGVSSWGVSSQPATTAPPPQSTVAVHRSGRSSPLLWNDQSGGLDVFAEDLNGFLGIDWTAWQPEGNGLDGL</sequence>
<dbReference type="GO" id="GO:0003677">
    <property type="term" value="F:DNA binding"/>
    <property type="evidence" value="ECO:0007669"/>
    <property type="project" value="InterPro"/>
</dbReference>
<reference evidence="5" key="1">
    <citation type="journal article" date="2014" name="Genome Announc.">
        <title>Draft genome sequence of Rhodosporidium toruloides CECT1137, an oleaginous yeast of biotechnological interest.</title>
        <authorList>
            <person name="Morin N."/>
            <person name="Calcas X."/>
            <person name="Devillers H."/>
            <person name="Durrens P."/>
            <person name="Sherman D.J."/>
            <person name="Nicaud J.-M."/>
            <person name="Neuveglise C."/>
        </authorList>
    </citation>
    <scope>NUCLEOTIDE SEQUENCE</scope>
    <source>
        <strain evidence="5">CECT1137</strain>
    </source>
</reference>
<name>A0A061BFT1_RHOTO</name>
<dbReference type="Gene3D" id="4.10.240.10">
    <property type="entry name" value="Zn(2)-C6 fungal-type DNA-binding domain"/>
    <property type="match status" value="1"/>
</dbReference>
<accession>A0A061BFT1</accession>
<dbReference type="GO" id="GO:0000981">
    <property type="term" value="F:DNA-binding transcription factor activity, RNA polymerase II-specific"/>
    <property type="evidence" value="ECO:0007669"/>
    <property type="project" value="InterPro"/>
</dbReference>
<dbReference type="OrthoDB" id="2428527at2759"/>
<evidence type="ECO:0000259" key="4">
    <source>
        <dbReference type="PROSITE" id="PS50048"/>
    </source>
</evidence>
<evidence type="ECO:0000256" key="3">
    <source>
        <dbReference type="SAM" id="MobiDB-lite"/>
    </source>
</evidence>
<dbReference type="CDD" id="cd12148">
    <property type="entry name" value="fungal_TF_MHR"/>
    <property type="match status" value="1"/>
</dbReference>
<dbReference type="Pfam" id="PF00172">
    <property type="entry name" value="Zn_clus"/>
    <property type="match status" value="1"/>
</dbReference>
<evidence type="ECO:0000256" key="2">
    <source>
        <dbReference type="ARBA" id="ARBA00023242"/>
    </source>
</evidence>
<feature type="compositionally biased region" description="Pro residues" evidence="3">
    <location>
        <begin position="151"/>
        <end position="162"/>
    </location>
</feature>
<dbReference type="PANTHER" id="PTHR47783">
    <property type="entry name" value="ZN(II)2CYS6 TRANSCRIPTION FACTOR (EUROFUNG)-RELATED"/>
    <property type="match status" value="1"/>
</dbReference>
<dbReference type="CDD" id="cd00067">
    <property type="entry name" value="GAL4"/>
    <property type="match status" value="1"/>
</dbReference>
<dbReference type="GO" id="GO:0006351">
    <property type="term" value="P:DNA-templated transcription"/>
    <property type="evidence" value="ECO:0007669"/>
    <property type="project" value="InterPro"/>
</dbReference>
<dbReference type="EMBL" id="LK052946">
    <property type="protein sequence ID" value="CDR45832.1"/>
    <property type="molecule type" value="Genomic_DNA"/>
</dbReference>
<dbReference type="SUPFAM" id="SSF57701">
    <property type="entry name" value="Zn2/Cys6 DNA-binding domain"/>
    <property type="match status" value="1"/>
</dbReference>
<feature type="region of interest" description="Disordered" evidence="3">
    <location>
        <begin position="142"/>
        <end position="167"/>
    </location>
</feature>
<feature type="compositionally biased region" description="Low complexity" evidence="3">
    <location>
        <begin position="1"/>
        <end position="24"/>
    </location>
</feature>
<keyword evidence="2" id="KW-0539">Nucleus</keyword>
<dbReference type="GO" id="GO:0008270">
    <property type="term" value="F:zinc ion binding"/>
    <property type="evidence" value="ECO:0007669"/>
    <property type="project" value="InterPro"/>
</dbReference>
<dbReference type="InterPro" id="IPR007219">
    <property type="entry name" value="XnlR_reg_dom"/>
</dbReference>
<evidence type="ECO:0000256" key="1">
    <source>
        <dbReference type="ARBA" id="ARBA00022723"/>
    </source>
</evidence>
<dbReference type="PROSITE" id="PS50048">
    <property type="entry name" value="ZN2_CY6_FUNGAL_2"/>
    <property type="match status" value="1"/>
</dbReference>
<keyword evidence="1" id="KW-0479">Metal-binding</keyword>
<dbReference type="AlphaFoldDB" id="A0A061BFT1"/>
<proteinExistence type="predicted"/>
<feature type="region of interest" description="Disordered" evidence="3">
    <location>
        <begin position="62"/>
        <end position="110"/>
    </location>
</feature>
<feature type="domain" description="Zn(2)-C6 fungal-type" evidence="4">
    <location>
        <begin position="30"/>
        <end position="60"/>
    </location>
</feature>
<dbReference type="InterPro" id="IPR001138">
    <property type="entry name" value="Zn2Cys6_DnaBD"/>
</dbReference>
<dbReference type="InterPro" id="IPR036864">
    <property type="entry name" value="Zn2-C6_fun-type_DNA-bd_sf"/>
</dbReference>
<evidence type="ECO:0000313" key="5">
    <source>
        <dbReference type="EMBL" id="CDR45832.1"/>
    </source>
</evidence>
<dbReference type="SMART" id="SM00906">
    <property type="entry name" value="Fungal_trans"/>
    <property type="match status" value="1"/>
</dbReference>